<dbReference type="GO" id="GO:0006508">
    <property type="term" value="P:proteolysis"/>
    <property type="evidence" value="ECO:0007669"/>
    <property type="project" value="UniProtKB-KW"/>
</dbReference>
<comment type="catalytic activity">
    <reaction evidence="1 8">
        <text>Thiol-dependent hydrolysis of ester, thioester, amide, peptide and isopeptide bonds formed by the C-terminal Gly of ubiquitin (a 76-residue protein attached to proteins as an intracellular targeting signal).</text>
        <dbReference type="EC" id="3.4.19.12"/>
    </reaction>
</comment>
<comment type="function">
    <text evidence="7 8">Recognizes and hydrolyzes the peptide bond at the C-terminal Gly of ubiquitin. Involved in the processing of poly-ubiquitin precursors as well as that of ubiquitinated proteins.</text>
</comment>
<reference evidence="11 12" key="1">
    <citation type="submission" date="2024-01" db="EMBL/GenBank/DDBJ databases">
        <authorList>
            <person name="Waweru B."/>
        </authorList>
    </citation>
    <scope>NUCLEOTIDE SEQUENCE [LARGE SCALE GENOMIC DNA]</scope>
</reference>
<gene>
    <name evidence="11" type="ORF">DCAF_LOCUS26406</name>
</gene>
<feature type="compositionally biased region" description="Basic and acidic residues" evidence="9">
    <location>
        <begin position="164"/>
        <end position="187"/>
    </location>
</feature>
<evidence type="ECO:0000259" key="10">
    <source>
        <dbReference type="PROSITE" id="PS50235"/>
    </source>
</evidence>
<dbReference type="GO" id="GO:0004843">
    <property type="term" value="F:cysteine-type deubiquitinase activity"/>
    <property type="evidence" value="ECO:0007669"/>
    <property type="project" value="UniProtKB-UniRule"/>
</dbReference>
<keyword evidence="12" id="KW-1185">Reference proteome</keyword>
<dbReference type="Proteomes" id="UP001314170">
    <property type="component" value="Unassembled WGS sequence"/>
</dbReference>
<dbReference type="InterPro" id="IPR038765">
    <property type="entry name" value="Papain-like_cys_pep_sf"/>
</dbReference>
<keyword evidence="4 8" id="KW-0833">Ubl conjugation pathway</keyword>
<feature type="region of interest" description="Disordered" evidence="9">
    <location>
        <begin position="804"/>
        <end position="832"/>
    </location>
</feature>
<protein>
    <recommendedName>
        <fullName evidence="8">Ubiquitin carboxyl-terminal hydrolase</fullName>
        <ecNumber evidence="8">3.4.19.12</ecNumber>
    </recommendedName>
</protein>
<proteinExistence type="inferred from homology"/>
<feature type="compositionally biased region" description="Polar residues" evidence="9">
    <location>
        <begin position="114"/>
        <end position="128"/>
    </location>
</feature>
<dbReference type="FunFam" id="3.90.70.10:FF:000116">
    <property type="entry name" value="Ubiquitin carboxyl-terminal hydrolase 20"/>
    <property type="match status" value="1"/>
</dbReference>
<evidence type="ECO:0000313" key="12">
    <source>
        <dbReference type="Proteomes" id="UP001314170"/>
    </source>
</evidence>
<dbReference type="Gene3D" id="3.90.70.10">
    <property type="entry name" value="Cysteine proteinases"/>
    <property type="match status" value="1"/>
</dbReference>
<feature type="region of interest" description="Disordered" evidence="9">
    <location>
        <begin position="49"/>
        <end position="69"/>
    </location>
</feature>
<name>A0AAV1SQ58_9ROSI</name>
<dbReference type="PANTHER" id="PTHR24006:SF747">
    <property type="entry name" value="UBIQUITIN CARBOXYL-TERMINAL HYDROLASE 20"/>
    <property type="match status" value="1"/>
</dbReference>
<evidence type="ECO:0000256" key="3">
    <source>
        <dbReference type="ARBA" id="ARBA00022670"/>
    </source>
</evidence>
<comment type="caution">
    <text evidence="11">The sequence shown here is derived from an EMBL/GenBank/DDBJ whole genome shotgun (WGS) entry which is preliminary data.</text>
</comment>
<evidence type="ECO:0000256" key="6">
    <source>
        <dbReference type="ARBA" id="ARBA00022807"/>
    </source>
</evidence>
<sequence length="832" mass="92322">MEVSTQAAVDVFSLPSKTETLEAKSLIVADGFSSQLQIEALNDGLMEDPHGDSIISPNSFKTPPDLSRGDQYLVSLSSNSNGFSQISTSMPQSEETLPGTLPPSHIVNPGHQLSVRSQSNQDGSGSLIANGSEDGFLLDSDRSSVAYCDGDNGVLADGANNHNSEPHSPMRVEPEKLASSSSDRKLADGYVEDEEEGFGDDGEKEDPRLSFHHNPNHYWGHSDPEFDDHHPGLPPPWMRRFQRQPGPQWCDSWDDRENSMQETRPTGVGAGLFNKGNTCYVNAILQCFTHTVPLVQALRSCNHAMPCSTEGFCVLCVLRDHIELSLSSSGKILEPLKLVNNLNNISSFFHRYQQEDAHEFLQCFLERLERCCLDSSLNDDSSTSPDKNIVERVFGGRLVSKLRCCNCGHCSDKFEPLINLSLEIEDADTLQSALGSFTKVEKIEDSDTKFRCEICKEEVSREKQLMLDHAPSVAALHLKRFKTDGTSFEKIGKHVEFPLELDLKPYSNDNDDCDQVGFRYQLYAVVVHKGYSLTSGHYFCYIRSSPDTWHKLDDPEVSKEEEEFVLSQAAYILFYAREGTPWCSSLIKSQELFSGPSNSNTSPKSVLDNVNSEYTSVVNIKDSETNVIKDAIEATSTDISCDRKLENSESRFETEGVSAQIPHADGPNLPCMLSIGGTPMVDVSVPVGVSDCQDGVLRDEMLCFPPSVEEDNCKQGAEKIGRNGDLPPPPPPRSPNTDIYHGELPEARHHVPLDHLNVENQVNGKRSSKRVKKDSQTTEALRCIKRMPTARGMKLMAAMLPRNDKIRPRSSPCKRASPPGSRRKTMRMAVMR</sequence>
<evidence type="ECO:0000313" key="11">
    <source>
        <dbReference type="EMBL" id="CAK7356137.1"/>
    </source>
</evidence>
<keyword evidence="5 8" id="KW-0378">Hydrolase</keyword>
<feature type="domain" description="USP" evidence="10">
    <location>
        <begin position="270"/>
        <end position="578"/>
    </location>
</feature>
<dbReference type="PANTHER" id="PTHR24006">
    <property type="entry name" value="UBIQUITIN CARBOXYL-TERMINAL HYDROLASE"/>
    <property type="match status" value="1"/>
</dbReference>
<dbReference type="PROSITE" id="PS00973">
    <property type="entry name" value="USP_2"/>
    <property type="match status" value="1"/>
</dbReference>
<dbReference type="GO" id="GO:0005829">
    <property type="term" value="C:cytosol"/>
    <property type="evidence" value="ECO:0007669"/>
    <property type="project" value="TreeGrafter"/>
</dbReference>
<accession>A0AAV1SQ58</accession>
<dbReference type="PROSITE" id="PS00972">
    <property type="entry name" value="USP_1"/>
    <property type="match status" value="1"/>
</dbReference>
<comment type="similarity">
    <text evidence="2 8">Belongs to the peptidase C19 family.</text>
</comment>
<dbReference type="GO" id="GO:0016579">
    <property type="term" value="P:protein deubiquitination"/>
    <property type="evidence" value="ECO:0007669"/>
    <property type="project" value="InterPro"/>
</dbReference>
<keyword evidence="3 8" id="KW-0645">Protease</keyword>
<evidence type="ECO:0000256" key="7">
    <source>
        <dbReference type="ARBA" id="ARBA00037450"/>
    </source>
</evidence>
<feature type="region of interest" description="Disordered" evidence="9">
    <location>
        <begin position="717"/>
        <end position="741"/>
    </location>
</feature>
<evidence type="ECO:0000256" key="4">
    <source>
        <dbReference type="ARBA" id="ARBA00022786"/>
    </source>
</evidence>
<dbReference type="Pfam" id="PF00443">
    <property type="entry name" value="UCH"/>
    <property type="match status" value="1"/>
</dbReference>
<dbReference type="InterPro" id="IPR028889">
    <property type="entry name" value="USP"/>
</dbReference>
<dbReference type="InterPro" id="IPR001394">
    <property type="entry name" value="Peptidase_C19_UCH"/>
</dbReference>
<feature type="compositionally biased region" description="Polar residues" evidence="9">
    <location>
        <begin position="84"/>
        <end position="95"/>
    </location>
</feature>
<evidence type="ECO:0000256" key="1">
    <source>
        <dbReference type="ARBA" id="ARBA00000707"/>
    </source>
</evidence>
<dbReference type="InterPro" id="IPR018200">
    <property type="entry name" value="USP_CS"/>
</dbReference>
<dbReference type="SUPFAM" id="SSF54001">
    <property type="entry name" value="Cysteine proteinases"/>
    <property type="match status" value="1"/>
</dbReference>
<evidence type="ECO:0000256" key="2">
    <source>
        <dbReference type="ARBA" id="ARBA00009085"/>
    </source>
</evidence>
<dbReference type="PROSITE" id="PS50235">
    <property type="entry name" value="USP_3"/>
    <property type="match status" value="1"/>
</dbReference>
<feature type="region of interest" description="Disordered" evidence="9">
    <location>
        <begin position="156"/>
        <end position="211"/>
    </location>
</feature>
<dbReference type="EMBL" id="CAWUPB010001197">
    <property type="protein sequence ID" value="CAK7356137.1"/>
    <property type="molecule type" value="Genomic_DNA"/>
</dbReference>
<dbReference type="GO" id="GO:0005634">
    <property type="term" value="C:nucleus"/>
    <property type="evidence" value="ECO:0007669"/>
    <property type="project" value="TreeGrafter"/>
</dbReference>
<evidence type="ECO:0000256" key="8">
    <source>
        <dbReference type="RuleBase" id="RU366025"/>
    </source>
</evidence>
<evidence type="ECO:0000256" key="9">
    <source>
        <dbReference type="SAM" id="MobiDB-lite"/>
    </source>
</evidence>
<organism evidence="11 12">
    <name type="scientific">Dovyalis caffra</name>
    <dbReference type="NCBI Taxonomy" id="77055"/>
    <lineage>
        <taxon>Eukaryota</taxon>
        <taxon>Viridiplantae</taxon>
        <taxon>Streptophyta</taxon>
        <taxon>Embryophyta</taxon>
        <taxon>Tracheophyta</taxon>
        <taxon>Spermatophyta</taxon>
        <taxon>Magnoliopsida</taxon>
        <taxon>eudicotyledons</taxon>
        <taxon>Gunneridae</taxon>
        <taxon>Pentapetalae</taxon>
        <taxon>rosids</taxon>
        <taxon>fabids</taxon>
        <taxon>Malpighiales</taxon>
        <taxon>Salicaceae</taxon>
        <taxon>Flacourtieae</taxon>
        <taxon>Dovyalis</taxon>
    </lineage>
</organism>
<keyword evidence="6 8" id="KW-0788">Thiol protease</keyword>
<evidence type="ECO:0000256" key="5">
    <source>
        <dbReference type="ARBA" id="ARBA00022801"/>
    </source>
</evidence>
<dbReference type="EC" id="3.4.19.12" evidence="8"/>
<dbReference type="AlphaFoldDB" id="A0AAV1SQ58"/>
<dbReference type="InterPro" id="IPR050164">
    <property type="entry name" value="Peptidase_C19"/>
</dbReference>
<feature type="region of interest" description="Disordered" evidence="9">
    <location>
        <begin position="84"/>
        <end position="128"/>
    </location>
</feature>
<feature type="compositionally biased region" description="Acidic residues" evidence="9">
    <location>
        <begin position="190"/>
        <end position="204"/>
    </location>
</feature>